<keyword evidence="1" id="KW-0472">Membrane</keyword>
<dbReference type="Pfam" id="PF07963">
    <property type="entry name" value="N_methyl"/>
    <property type="match status" value="1"/>
</dbReference>
<evidence type="ECO:0000313" key="2">
    <source>
        <dbReference type="EMBL" id="BBL88631.1"/>
    </source>
</evidence>
<dbReference type="InterPro" id="IPR045584">
    <property type="entry name" value="Pilin-like"/>
</dbReference>
<organism evidence="2 3">
    <name type="scientific">Vibrio rotiferianus</name>
    <dbReference type="NCBI Taxonomy" id="190895"/>
    <lineage>
        <taxon>Bacteria</taxon>
        <taxon>Pseudomonadati</taxon>
        <taxon>Pseudomonadota</taxon>
        <taxon>Gammaproteobacteria</taxon>
        <taxon>Vibrionales</taxon>
        <taxon>Vibrionaceae</taxon>
        <taxon>Vibrio</taxon>
    </lineage>
</organism>
<reference evidence="3" key="1">
    <citation type="submission" date="2019-07" db="EMBL/GenBank/DDBJ databases">
        <title>Complete Genome Sequences of Vibrion rotiferianus strain AM7.</title>
        <authorList>
            <person name="Miyazaki K."/>
            <person name="Wiseschart A."/>
            <person name="Pootanakit K."/>
            <person name="Ishimori K."/>
            <person name="Kitahara K."/>
        </authorList>
    </citation>
    <scope>NUCLEOTIDE SEQUENCE [LARGE SCALE GENOMIC DNA]</scope>
    <source>
        <strain evidence="3">AM7</strain>
    </source>
</reference>
<dbReference type="EMBL" id="AP019798">
    <property type="protein sequence ID" value="BBL88631.1"/>
    <property type="molecule type" value="Genomic_DNA"/>
</dbReference>
<name>A0A510I588_9VIBR</name>
<evidence type="ECO:0000313" key="3">
    <source>
        <dbReference type="Proteomes" id="UP000315115"/>
    </source>
</evidence>
<sequence>MDAARGFSLIGLVVTITILAIIGTVAVPRFLSIQKDARIAVLVGARDALRTVNDQVYAKAVLQSQEHVDGGATENIDLDNDGRNDVVGYFGLIKFVLAAKDLAGFDPQLTINRWYGKDSPDEPYFLIGFANKPVSRHNLCYVEVYYPTQAGGALSYDIKTEDC</sequence>
<feature type="transmembrane region" description="Helical" evidence="1">
    <location>
        <begin position="6"/>
        <end position="28"/>
    </location>
</feature>
<keyword evidence="1" id="KW-1133">Transmembrane helix</keyword>
<proteinExistence type="predicted"/>
<evidence type="ECO:0000256" key="1">
    <source>
        <dbReference type="SAM" id="Phobius"/>
    </source>
</evidence>
<protein>
    <submittedName>
        <fullName evidence="2">V10 pilin</fullName>
    </submittedName>
</protein>
<dbReference type="Proteomes" id="UP000315115">
    <property type="component" value="Chromosome 1"/>
</dbReference>
<accession>A0A510I588</accession>
<dbReference type="RefSeq" id="WP_143692392.1">
    <property type="nucleotide sequence ID" value="NZ_AP019798.1"/>
</dbReference>
<dbReference type="InterPro" id="IPR012902">
    <property type="entry name" value="N_methyl_site"/>
</dbReference>
<dbReference type="Gene3D" id="3.30.700.10">
    <property type="entry name" value="Glycoprotein, Type 4 Pilin"/>
    <property type="match status" value="1"/>
</dbReference>
<keyword evidence="1" id="KW-0812">Transmembrane</keyword>
<dbReference type="SUPFAM" id="SSF54523">
    <property type="entry name" value="Pili subunits"/>
    <property type="match status" value="1"/>
</dbReference>
<dbReference type="AlphaFoldDB" id="A0A510I588"/>
<gene>
    <name evidence="2" type="ORF">VroAM7_12840</name>
</gene>